<reference evidence="1 2" key="1">
    <citation type="submission" date="2021-01" db="EMBL/GenBank/DDBJ databases">
        <title>Whole genome shotgun sequence of Plantactinospora mayteni NBRC 109088.</title>
        <authorList>
            <person name="Komaki H."/>
            <person name="Tamura T."/>
        </authorList>
    </citation>
    <scope>NUCLEOTIDE SEQUENCE [LARGE SCALE GENOMIC DNA]</scope>
    <source>
        <strain evidence="1 2">NBRC 109088</strain>
    </source>
</reference>
<accession>A0ABQ4EXU0</accession>
<protein>
    <submittedName>
        <fullName evidence="1">Uncharacterized protein</fullName>
    </submittedName>
</protein>
<proteinExistence type="predicted"/>
<evidence type="ECO:0000313" key="2">
    <source>
        <dbReference type="Proteomes" id="UP000621500"/>
    </source>
</evidence>
<name>A0ABQ4EXU0_9ACTN</name>
<dbReference type="Proteomes" id="UP000621500">
    <property type="component" value="Unassembled WGS sequence"/>
</dbReference>
<comment type="caution">
    <text evidence="1">The sequence shown here is derived from an EMBL/GenBank/DDBJ whole genome shotgun (WGS) entry which is preliminary data.</text>
</comment>
<evidence type="ECO:0000313" key="1">
    <source>
        <dbReference type="EMBL" id="GIG99472.1"/>
    </source>
</evidence>
<gene>
    <name evidence="1" type="ORF">Pma05_60450</name>
</gene>
<keyword evidence="2" id="KW-1185">Reference proteome</keyword>
<dbReference type="RefSeq" id="WP_203860846.1">
    <property type="nucleotide sequence ID" value="NZ_BAAAZQ010000014.1"/>
</dbReference>
<sequence>MQGREPDWLDEDVRRRQKVAERLAHELAHAPEGRHGAGNDYVASVAVQVRLSSAAGAFEAQLALDEAPV</sequence>
<dbReference type="EMBL" id="BONX01000045">
    <property type="protein sequence ID" value="GIG99472.1"/>
    <property type="molecule type" value="Genomic_DNA"/>
</dbReference>
<organism evidence="1 2">
    <name type="scientific">Plantactinospora mayteni</name>
    <dbReference type="NCBI Taxonomy" id="566021"/>
    <lineage>
        <taxon>Bacteria</taxon>
        <taxon>Bacillati</taxon>
        <taxon>Actinomycetota</taxon>
        <taxon>Actinomycetes</taxon>
        <taxon>Micromonosporales</taxon>
        <taxon>Micromonosporaceae</taxon>
        <taxon>Plantactinospora</taxon>
    </lineage>
</organism>